<dbReference type="GO" id="GO:0005737">
    <property type="term" value="C:cytoplasm"/>
    <property type="evidence" value="ECO:0007669"/>
    <property type="project" value="TreeGrafter"/>
</dbReference>
<name>A0A4C1WA36_EUMVA</name>
<evidence type="ECO:0000256" key="11">
    <source>
        <dbReference type="ARBA" id="ARBA00029983"/>
    </source>
</evidence>
<protein>
    <recommendedName>
        <fullName evidence="10">mRNA export factor GLE1</fullName>
    </recommendedName>
    <alternativeName>
        <fullName evidence="12">GLE1 RNA export mediator</fullName>
    </alternativeName>
    <alternativeName>
        <fullName evidence="11">Nucleoporin GLE1</fullName>
    </alternativeName>
</protein>
<keyword evidence="5" id="KW-0653">Protein transport</keyword>
<dbReference type="OrthoDB" id="420884at2759"/>
<sequence length="649" mass="75482">MANIINVRSKSCNEINLYNNNEKKRKDDYVCSELVDFQRLRISALTKAAEISPFVKEITIGPNSPSKIEDYNKEKENPISTEDLIEDKIGNDLKDTIIIKEYEAQLHENSEVYFKNLIEKMIIKRTEIMRKYWNKQTENCERKALELRSRKLQMLKELQDSDNLSVLEKAKLDEQNNQLINRKTIENMNKILEEQNIATARFASITDSHTKFCIIYNEINQMLLNSHLPADISGRYIMELNSNILDINTLMDSCKSGSITETEVKQAEILALNIEKVKRNISNDIVIMKKREQEIEEEENHKKEEALKLSQEKVKKEQQCQPSDELTSADKSIKTKPVFYSNKNYTNYEELYNFLCNYESQYKDLLTDSSWKKFRFDCQKAVNTPVNAISSVNSMHMRDKYEKLSKLLRGERVQILDTYVTVSQHPQGLAYCTALLARKIVRQGDLLVSSNAESAFPLAAITVALLPQFPDFAKLLEANFYRECPYLVPMFLPQVEGQSDKDFYRSRGYHYNEEGVVEKQDKFLKRMSGIFRLRCAIWTAKCPKFVNANNPQGLQCAWHWIASFLNLKIEPDICATLIYDFFNVCGFECHKRYGKQFMKIIRLIHKDYLMLLDKIDEGGPKTRLEVYLQKIIETGEIPPPSGLLPSHIW</sequence>
<keyword evidence="7" id="KW-0906">Nuclear pore complex</keyword>
<evidence type="ECO:0000256" key="13">
    <source>
        <dbReference type="SAM" id="Coils"/>
    </source>
</evidence>
<evidence type="ECO:0000256" key="9">
    <source>
        <dbReference type="ARBA" id="ARBA00024680"/>
    </source>
</evidence>
<dbReference type="STRING" id="151549.A0A4C1WA36"/>
<keyword evidence="4" id="KW-0509">mRNA transport</keyword>
<dbReference type="Proteomes" id="UP000299102">
    <property type="component" value="Unassembled WGS sequence"/>
</dbReference>
<evidence type="ECO:0000256" key="10">
    <source>
        <dbReference type="ARBA" id="ARBA00026227"/>
    </source>
</evidence>
<comment type="subcellular location">
    <subcellularLocation>
        <location evidence="1">Nucleus</location>
        <location evidence="1">Nuclear pore complex</location>
    </subcellularLocation>
</comment>
<dbReference type="EMBL" id="BGZK01000493">
    <property type="protein sequence ID" value="GBP47007.1"/>
    <property type="molecule type" value="Genomic_DNA"/>
</dbReference>
<organism evidence="14 15">
    <name type="scientific">Eumeta variegata</name>
    <name type="common">Bagworm moth</name>
    <name type="synonym">Eumeta japonica</name>
    <dbReference type="NCBI Taxonomy" id="151549"/>
    <lineage>
        <taxon>Eukaryota</taxon>
        <taxon>Metazoa</taxon>
        <taxon>Ecdysozoa</taxon>
        <taxon>Arthropoda</taxon>
        <taxon>Hexapoda</taxon>
        <taxon>Insecta</taxon>
        <taxon>Pterygota</taxon>
        <taxon>Neoptera</taxon>
        <taxon>Endopterygota</taxon>
        <taxon>Lepidoptera</taxon>
        <taxon>Glossata</taxon>
        <taxon>Ditrysia</taxon>
        <taxon>Tineoidea</taxon>
        <taxon>Psychidae</taxon>
        <taxon>Oiketicinae</taxon>
        <taxon>Eumeta</taxon>
    </lineage>
</organism>
<accession>A0A4C1WA36</accession>
<comment type="function">
    <text evidence="9">Required for the export of mRNAs containing poly(A) tails from the nucleus into the cytoplasm. May be involved in the terminal step of the mRNA transport through the nuclear pore complex (NPC).</text>
</comment>
<comment type="similarity">
    <text evidence="2">Belongs to the GLE1 family.</text>
</comment>
<keyword evidence="15" id="KW-1185">Reference proteome</keyword>
<dbReference type="GO" id="GO:0015031">
    <property type="term" value="P:protein transport"/>
    <property type="evidence" value="ECO:0007669"/>
    <property type="project" value="UniProtKB-KW"/>
</dbReference>
<dbReference type="InterPro" id="IPR012476">
    <property type="entry name" value="GLE1"/>
</dbReference>
<evidence type="ECO:0000256" key="8">
    <source>
        <dbReference type="ARBA" id="ARBA00023242"/>
    </source>
</evidence>
<proteinExistence type="inferred from homology"/>
<feature type="coiled-coil region" evidence="13">
    <location>
        <begin position="278"/>
        <end position="312"/>
    </location>
</feature>
<dbReference type="AlphaFoldDB" id="A0A4C1WA36"/>
<evidence type="ECO:0000256" key="1">
    <source>
        <dbReference type="ARBA" id="ARBA00004567"/>
    </source>
</evidence>
<dbReference type="PANTHER" id="PTHR12960">
    <property type="entry name" value="GLE-1-RELATED"/>
    <property type="match status" value="1"/>
</dbReference>
<dbReference type="GO" id="GO:0005543">
    <property type="term" value="F:phospholipid binding"/>
    <property type="evidence" value="ECO:0007669"/>
    <property type="project" value="TreeGrafter"/>
</dbReference>
<reference evidence="14 15" key="1">
    <citation type="journal article" date="2019" name="Commun. Biol.">
        <title>The bagworm genome reveals a unique fibroin gene that provides high tensile strength.</title>
        <authorList>
            <person name="Kono N."/>
            <person name="Nakamura H."/>
            <person name="Ohtoshi R."/>
            <person name="Tomita M."/>
            <person name="Numata K."/>
            <person name="Arakawa K."/>
        </authorList>
    </citation>
    <scope>NUCLEOTIDE SEQUENCE [LARGE SCALE GENOMIC DNA]</scope>
</reference>
<dbReference type="Gene3D" id="1.25.40.510">
    <property type="entry name" value="GLE1-like"/>
    <property type="match status" value="1"/>
</dbReference>
<dbReference type="GO" id="GO:0031369">
    <property type="term" value="F:translation initiation factor binding"/>
    <property type="evidence" value="ECO:0007669"/>
    <property type="project" value="TreeGrafter"/>
</dbReference>
<keyword evidence="3" id="KW-0813">Transport</keyword>
<dbReference type="GO" id="GO:0044614">
    <property type="term" value="C:nuclear pore cytoplasmic filaments"/>
    <property type="evidence" value="ECO:0007669"/>
    <property type="project" value="TreeGrafter"/>
</dbReference>
<dbReference type="InterPro" id="IPR038506">
    <property type="entry name" value="GLE1-like_sf"/>
</dbReference>
<comment type="caution">
    <text evidence="14">The sequence shown here is derived from an EMBL/GenBank/DDBJ whole genome shotgun (WGS) entry which is preliminary data.</text>
</comment>
<dbReference type="Pfam" id="PF07817">
    <property type="entry name" value="GLE1"/>
    <property type="match status" value="1"/>
</dbReference>
<evidence type="ECO:0000313" key="15">
    <source>
        <dbReference type="Proteomes" id="UP000299102"/>
    </source>
</evidence>
<evidence type="ECO:0000256" key="7">
    <source>
        <dbReference type="ARBA" id="ARBA00023132"/>
    </source>
</evidence>
<dbReference type="GO" id="GO:0016973">
    <property type="term" value="P:poly(A)+ mRNA export from nucleus"/>
    <property type="evidence" value="ECO:0007669"/>
    <property type="project" value="InterPro"/>
</dbReference>
<dbReference type="PANTHER" id="PTHR12960:SF0">
    <property type="entry name" value="MRNA EXPORT FACTOR GLE1"/>
    <property type="match status" value="1"/>
</dbReference>
<evidence type="ECO:0000313" key="14">
    <source>
        <dbReference type="EMBL" id="GBP47007.1"/>
    </source>
</evidence>
<evidence type="ECO:0000256" key="5">
    <source>
        <dbReference type="ARBA" id="ARBA00022927"/>
    </source>
</evidence>
<gene>
    <name evidence="14" type="primary">GLE1</name>
    <name evidence="14" type="ORF">EVAR_32526_1</name>
</gene>
<evidence type="ECO:0000256" key="3">
    <source>
        <dbReference type="ARBA" id="ARBA00022448"/>
    </source>
</evidence>
<keyword evidence="8" id="KW-0539">Nucleus</keyword>
<evidence type="ECO:0000256" key="2">
    <source>
        <dbReference type="ARBA" id="ARBA00011056"/>
    </source>
</evidence>
<dbReference type="GO" id="GO:0000822">
    <property type="term" value="F:inositol hexakisphosphate binding"/>
    <property type="evidence" value="ECO:0007669"/>
    <property type="project" value="TreeGrafter"/>
</dbReference>
<evidence type="ECO:0000256" key="4">
    <source>
        <dbReference type="ARBA" id="ARBA00022816"/>
    </source>
</evidence>
<evidence type="ECO:0000256" key="6">
    <source>
        <dbReference type="ARBA" id="ARBA00023010"/>
    </source>
</evidence>
<keyword evidence="6" id="KW-0811">Translocation</keyword>
<evidence type="ECO:0000256" key="12">
    <source>
        <dbReference type="ARBA" id="ARBA00030897"/>
    </source>
</evidence>
<keyword evidence="13" id="KW-0175">Coiled coil</keyword>